<dbReference type="SUPFAM" id="SSF55961">
    <property type="entry name" value="Bet v1-like"/>
    <property type="match status" value="1"/>
</dbReference>
<dbReference type="SMART" id="SM01037">
    <property type="entry name" value="Bet_v_1"/>
    <property type="match status" value="1"/>
</dbReference>
<dbReference type="PANTHER" id="PTHR31213">
    <property type="entry name" value="OS08G0374000 PROTEIN-RELATED"/>
    <property type="match status" value="1"/>
</dbReference>
<dbReference type="Gene3D" id="3.30.530.20">
    <property type="match status" value="1"/>
</dbReference>
<sequence>MGAVKFSDEVSSSIPAPKLFKAFVLDADNLIPKIVPQAFNNVQLLQGDGGPGSIKQTNFGEGSQHKYVKHRIDALDKENFYYAYTLIEGAGLMDKIESVSYEMKIEGSPEGGSIVKNTRTYHTKPGSEMNEEEIKAGMQKAAGIFKLLEAYLLANPEAYA</sequence>
<reference evidence="3 4" key="1">
    <citation type="submission" date="2024-11" db="EMBL/GenBank/DDBJ databases">
        <title>A near-complete genome assembly of Cinchona calisaya.</title>
        <authorList>
            <person name="Lian D.C."/>
            <person name="Zhao X.W."/>
            <person name="Wei L."/>
        </authorList>
    </citation>
    <scope>NUCLEOTIDE SEQUENCE [LARGE SCALE GENOMIC DNA]</scope>
    <source>
        <tissue evidence="3">Nenye</tissue>
    </source>
</reference>
<dbReference type="InterPro" id="IPR000916">
    <property type="entry name" value="Bet_v_I/MLP"/>
</dbReference>
<dbReference type="PRINTS" id="PR00634">
    <property type="entry name" value="BETALLERGEN"/>
</dbReference>
<name>A0ABD2YN90_9GENT</name>
<keyword evidence="4" id="KW-1185">Reference proteome</keyword>
<evidence type="ECO:0000313" key="3">
    <source>
        <dbReference type="EMBL" id="KAL3508136.1"/>
    </source>
</evidence>
<comment type="caution">
    <text evidence="3">The sequence shown here is derived from an EMBL/GenBank/DDBJ whole genome shotgun (WGS) entry which is preliminary data.</text>
</comment>
<evidence type="ECO:0000256" key="1">
    <source>
        <dbReference type="ARBA" id="ARBA00009744"/>
    </source>
</evidence>
<dbReference type="InterPro" id="IPR050279">
    <property type="entry name" value="Plant_def-hormone_signal"/>
</dbReference>
<dbReference type="InterPro" id="IPR023393">
    <property type="entry name" value="START-like_dom_sf"/>
</dbReference>
<dbReference type="FunFam" id="3.30.530.20:FF:000007">
    <property type="entry name" value="Major pollen allergen Bet v 1-A"/>
    <property type="match status" value="1"/>
</dbReference>
<accession>A0ABD2YN90</accession>
<dbReference type="CDD" id="cd07816">
    <property type="entry name" value="Bet_v1-like"/>
    <property type="match status" value="1"/>
</dbReference>
<evidence type="ECO:0000313" key="4">
    <source>
        <dbReference type="Proteomes" id="UP001630127"/>
    </source>
</evidence>
<dbReference type="PANTHER" id="PTHR31213:SF17">
    <property type="entry name" value="MAJOR ALLERGEN PRU AR 1-LIKE"/>
    <property type="match status" value="1"/>
</dbReference>
<protein>
    <recommendedName>
        <fullName evidence="2">Bet v I/Major latex protein domain-containing protein</fullName>
    </recommendedName>
</protein>
<dbReference type="EMBL" id="JBJUIK010000013">
    <property type="protein sequence ID" value="KAL3508136.1"/>
    <property type="molecule type" value="Genomic_DNA"/>
</dbReference>
<comment type="similarity">
    <text evidence="1">Belongs to the BetVI family.</text>
</comment>
<proteinExistence type="inferred from homology"/>
<evidence type="ECO:0000259" key="2">
    <source>
        <dbReference type="SMART" id="SM01037"/>
    </source>
</evidence>
<dbReference type="AlphaFoldDB" id="A0ABD2YN90"/>
<feature type="domain" description="Bet v I/Major latex protein" evidence="2">
    <location>
        <begin position="1"/>
        <end position="155"/>
    </location>
</feature>
<dbReference type="Proteomes" id="UP001630127">
    <property type="component" value="Unassembled WGS sequence"/>
</dbReference>
<gene>
    <name evidence="3" type="ORF">ACH5RR_033518</name>
</gene>
<organism evidence="3 4">
    <name type="scientific">Cinchona calisaya</name>
    <dbReference type="NCBI Taxonomy" id="153742"/>
    <lineage>
        <taxon>Eukaryota</taxon>
        <taxon>Viridiplantae</taxon>
        <taxon>Streptophyta</taxon>
        <taxon>Embryophyta</taxon>
        <taxon>Tracheophyta</taxon>
        <taxon>Spermatophyta</taxon>
        <taxon>Magnoliopsida</taxon>
        <taxon>eudicotyledons</taxon>
        <taxon>Gunneridae</taxon>
        <taxon>Pentapetalae</taxon>
        <taxon>asterids</taxon>
        <taxon>lamiids</taxon>
        <taxon>Gentianales</taxon>
        <taxon>Rubiaceae</taxon>
        <taxon>Cinchonoideae</taxon>
        <taxon>Cinchoneae</taxon>
        <taxon>Cinchona</taxon>
    </lineage>
</organism>
<dbReference type="Pfam" id="PF00407">
    <property type="entry name" value="Bet_v_1"/>
    <property type="match status" value="1"/>
</dbReference>
<dbReference type="InterPro" id="IPR024949">
    <property type="entry name" value="Bet_v_I_allergen"/>
</dbReference>